<gene>
    <name evidence="4" type="ORF">GA0070558_11594</name>
</gene>
<dbReference type="InterPro" id="IPR016032">
    <property type="entry name" value="Sig_transdc_resp-reg_C-effctor"/>
</dbReference>
<dbReference type="InterPro" id="IPR000792">
    <property type="entry name" value="Tscrpt_reg_LuxR_C"/>
</dbReference>
<dbReference type="Proteomes" id="UP000199375">
    <property type="component" value="Unassembled WGS sequence"/>
</dbReference>
<dbReference type="SUPFAM" id="SSF48452">
    <property type="entry name" value="TPR-like"/>
    <property type="match status" value="1"/>
</dbReference>
<dbReference type="GO" id="GO:0006355">
    <property type="term" value="P:regulation of DNA-templated transcription"/>
    <property type="evidence" value="ECO:0007669"/>
    <property type="project" value="InterPro"/>
</dbReference>
<dbReference type="PROSITE" id="PS50043">
    <property type="entry name" value="HTH_LUXR_2"/>
    <property type="match status" value="1"/>
</dbReference>
<keyword evidence="2" id="KW-0067">ATP-binding</keyword>
<dbReference type="SMART" id="SM00421">
    <property type="entry name" value="HTH_LUXR"/>
    <property type="match status" value="1"/>
</dbReference>
<dbReference type="InterPro" id="IPR041664">
    <property type="entry name" value="AAA_16"/>
</dbReference>
<reference evidence="4 5" key="1">
    <citation type="submission" date="2016-06" db="EMBL/GenBank/DDBJ databases">
        <authorList>
            <person name="Kjaerup R.B."/>
            <person name="Dalgaard T.S."/>
            <person name="Juul-Madsen H.R."/>
        </authorList>
    </citation>
    <scope>NUCLEOTIDE SEQUENCE [LARGE SCALE GENOMIC DNA]</scope>
    <source>
        <strain evidence="4 5">DSM 45626</strain>
    </source>
</reference>
<dbReference type="CDD" id="cd06170">
    <property type="entry name" value="LuxR_C_like"/>
    <property type="match status" value="1"/>
</dbReference>
<dbReference type="PANTHER" id="PTHR16305">
    <property type="entry name" value="TESTICULAR SOLUBLE ADENYLYL CYCLASE"/>
    <property type="match status" value="1"/>
</dbReference>
<dbReference type="AlphaFoldDB" id="A0A1C4WGF9"/>
<dbReference type="GO" id="GO:0003677">
    <property type="term" value="F:DNA binding"/>
    <property type="evidence" value="ECO:0007669"/>
    <property type="project" value="InterPro"/>
</dbReference>
<dbReference type="Pfam" id="PF00196">
    <property type="entry name" value="GerE"/>
    <property type="match status" value="1"/>
</dbReference>
<dbReference type="SUPFAM" id="SSF46894">
    <property type="entry name" value="C-terminal effector domain of the bipartite response regulators"/>
    <property type="match status" value="1"/>
</dbReference>
<dbReference type="InterPro" id="IPR036388">
    <property type="entry name" value="WH-like_DNA-bd_sf"/>
</dbReference>
<feature type="domain" description="HTH luxR-type" evidence="3">
    <location>
        <begin position="848"/>
        <end position="913"/>
    </location>
</feature>
<dbReference type="Gene3D" id="1.25.40.10">
    <property type="entry name" value="Tetratricopeptide repeat domain"/>
    <property type="match status" value="1"/>
</dbReference>
<organism evidence="4 5">
    <name type="scientific">Micromonospora haikouensis</name>
    <dbReference type="NCBI Taxonomy" id="686309"/>
    <lineage>
        <taxon>Bacteria</taxon>
        <taxon>Bacillati</taxon>
        <taxon>Actinomycetota</taxon>
        <taxon>Actinomycetes</taxon>
        <taxon>Micromonosporales</taxon>
        <taxon>Micromonosporaceae</taxon>
        <taxon>Micromonospora</taxon>
    </lineage>
</organism>
<accession>A0A1C4WGF9</accession>
<evidence type="ECO:0000313" key="5">
    <source>
        <dbReference type="Proteomes" id="UP000199375"/>
    </source>
</evidence>
<name>A0A1C4WGF9_9ACTN</name>
<dbReference type="EMBL" id="FMCW01000015">
    <property type="protein sequence ID" value="SCE95229.1"/>
    <property type="molecule type" value="Genomic_DNA"/>
</dbReference>
<sequence>MVQSGDGRTAVHGRHDELAAVARLLADGRAGRGAALVVRGQAGIGKSALLSAARRCATDAGMLVLAASGAEAESALPFAGLHQLLAPLLDDLSSLTPRLRGTLRGAFGQEGTRPDLFTIGLSVLELLGERAARTPLLIVAEDAHWLDPETLDVLVFVARRLAVEPIVAIMAVRAPHADVLAGAGIGQLHLDALDDDAAGRVLADHAPGLPPGLRNRILAEAAGNPLALVELPRCVTSGSLDELPELLPLNERLESAFADRFGQLPAPTRAVVAAFSADTTCRLPVVLAAARALTGTDVAVDSFQPAIDAGLLQIQGRRLQFRHPLMRSAVYRSVSDFARLTVHSVLADALAHDPDRRAWHRSAAVLGPDEEASAELEAAAARALERGALGVAVADLDRAADLTDSPARRSSLLLRAAELASQLHDRTVAGQLAAKADPAAGGPADRGRLALVRDIVDPGDMGDPGRIDLLCDLAVEAHAAGDTDLGALLCWRAASRCWWASLPPEVGARVTAVLGKLGLADDDPRTVAIAAYAQSEALGAAILRQLSTLVPDRADVDGMRSLGGAALVLGDFVTASSFMATAAAGYRAGGRAALLARTLSSAGYIRLWLGRWPSVRADLEEAEALAEETGDHFWVVAARAARAMHEAMCGDSDAALRLADQVLSSPLAAGVRFATQAAQHARGVAANAAGHHDEALDLLVRTFDPQEVTFHLDMSGWALPDLADAAVRSGRQDEIRGIVARAAQRAARFPSPMLHHSLAYAVAVLAPEREAGARFAEAFALDLGAWPVHRARLNLAYGAWLRRRRHILESRVPLRIARDGFEALGAAAWGRLAREELRAAGEESTGRAVPSREQLTAQELQTAMLAAAGLSNREIGQRLFVSHRTVSSHLYRIFPKLGITARSQLREALAALPHGTG</sequence>
<dbReference type="GO" id="GO:0005737">
    <property type="term" value="C:cytoplasm"/>
    <property type="evidence" value="ECO:0007669"/>
    <property type="project" value="TreeGrafter"/>
</dbReference>
<dbReference type="Pfam" id="PF13191">
    <property type="entry name" value="AAA_16"/>
    <property type="match status" value="1"/>
</dbReference>
<dbReference type="GO" id="GO:0004016">
    <property type="term" value="F:adenylate cyclase activity"/>
    <property type="evidence" value="ECO:0007669"/>
    <property type="project" value="TreeGrafter"/>
</dbReference>
<dbReference type="PANTHER" id="PTHR16305:SF35">
    <property type="entry name" value="TRANSCRIPTIONAL ACTIVATOR DOMAIN"/>
    <property type="match status" value="1"/>
</dbReference>
<dbReference type="Gene3D" id="1.10.10.10">
    <property type="entry name" value="Winged helix-like DNA-binding domain superfamily/Winged helix DNA-binding domain"/>
    <property type="match status" value="1"/>
</dbReference>
<dbReference type="GO" id="GO:0005524">
    <property type="term" value="F:ATP binding"/>
    <property type="evidence" value="ECO:0007669"/>
    <property type="project" value="UniProtKB-KW"/>
</dbReference>
<evidence type="ECO:0000256" key="2">
    <source>
        <dbReference type="ARBA" id="ARBA00022840"/>
    </source>
</evidence>
<dbReference type="InterPro" id="IPR011990">
    <property type="entry name" value="TPR-like_helical_dom_sf"/>
</dbReference>
<protein>
    <submittedName>
        <fullName evidence="4">Regulatory protein, luxR family</fullName>
    </submittedName>
</protein>
<dbReference type="PROSITE" id="PS00622">
    <property type="entry name" value="HTH_LUXR_1"/>
    <property type="match status" value="1"/>
</dbReference>
<dbReference type="SUPFAM" id="SSF52540">
    <property type="entry name" value="P-loop containing nucleoside triphosphate hydrolases"/>
    <property type="match status" value="1"/>
</dbReference>
<evidence type="ECO:0000313" key="4">
    <source>
        <dbReference type="EMBL" id="SCE95229.1"/>
    </source>
</evidence>
<evidence type="ECO:0000259" key="3">
    <source>
        <dbReference type="PROSITE" id="PS50043"/>
    </source>
</evidence>
<keyword evidence="1" id="KW-0547">Nucleotide-binding</keyword>
<dbReference type="RefSeq" id="WP_091281015.1">
    <property type="nucleotide sequence ID" value="NZ_FMCW01000015.1"/>
</dbReference>
<dbReference type="PRINTS" id="PR00038">
    <property type="entry name" value="HTHLUXR"/>
</dbReference>
<proteinExistence type="predicted"/>
<dbReference type="InterPro" id="IPR027417">
    <property type="entry name" value="P-loop_NTPase"/>
</dbReference>
<evidence type="ECO:0000256" key="1">
    <source>
        <dbReference type="ARBA" id="ARBA00022741"/>
    </source>
</evidence>